<protein>
    <submittedName>
        <fullName evidence="2">Uncharacterized protein</fullName>
    </submittedName>
</protein>
<dbReference type="Proteomes" id="UP001164743">
    <property type="component" value="Chromosome 10A"/>
</dbReference>
<organism evidence="2 3">
    <name type="scientific">Puccinia triticina</name>
    <dbReference type="NCBI Taxonomy" id="208348"/>
    <lineage>
        <taxon>Eukaryota</taxon>
        <taxon>Fungi</taxon>
        <taxon>Dikarya</taxon>
        <taxon>Basidiomycota</taxon>
        <taxon>Pucciniomycotina</taxon>
        <taxon>Pucciniomycetes</taxon>
        <taxon>Pucciniales</taxon>
        <taxon>Pucciniaceae</taxon>
        <taxon>Puccinia</taxon>
    </lineage>
</organism>
<dbReference type="RefSeq" id="XP_053024165.1">
    <property type="nucleotide sequence ID" value="XM_053160461.1"/>
</dbReference>
<name>A0ABY7CXU5_9BASI</name>
<dbReference type="EMBL" id="CP110430">
    <property type="protein sequence ID" value="WAQ88610.1"/>
    <property type="molecule type" value="Genomic_DNA"/>
</dbReference>
<reference evidence="2" key="1">
    <citation type="submission" date="2022-10" db="EMBL/GenBank/DDBJ databases">
        <title>Puccinia triticina Genome sequencing and assembly.</title>
        <authorList>
            <person name="Li C."/>
        </authorList>
    </citation>
    <scope>NUCLEOTIDE SEQUENCE</scope>
    <source>
        <strain evidence="2">Pt15</strain>
    </source>
</reference>
<evidence type="ECO:0000313" key="2">
    <source>
        <dbReference type="EMBL" id="WAQ88610.1"/>
    </source>
</evidence>
<feature type="region of interest" description="Disordered" evidence="1">
    <location>
        <begin position="58"/>
        <end position="107"/>
    </location>
</feature>
<gene>
    <name evidence="2" type="ORF">PtA15_10A29</name>
</gene>
<keyword evidence="3" id="KW-1185">Reference proteome</keyword>
<feature type="compositionally biased region" description="Pro residues" evidence="1">
    <location>
        <begin position="68"/>
        <end position="77"/>
    </location>
</feature>
<accession>A0ABY7CXU5</accession>
<evidence type="ECO:0000313" key="3">
    <source>
        <dbReference type="Proteomes" id="UP001164743"/>
    </source>
</evidence>
<feature type="compositionally biased region" description="Low complexity" evidence="1">
    <location>
        <begin position="92"/>
        <end position="107"/>
    </location>
</feature>
<dbReference type="GeneID" id="77801345"/>
<sequence>MRKCTMAPKPSIKQQEHSNPQAIPAALPENSPMQGVDSQDDIVGVINLARQLADRIGATAEGSNLPEPVEPAEPPPVTESCVTQAGAPTDQAAASSESTSAAPPADT</sequence>
<feature type="region of interest" description="Disordered" evidence="1">
    <location>
        <begin position="1"/>
        <end position="37"/>
    </location>
</feature>
<proteinExistence type="predicted"/>
<evidence type="ECO:0000256" key="1">
    <source>
        <dbReference type="SAM" id="MobiDB-lite"/>
    </source>
</evidence>